<reference evidence="3" key="1">
    <citation type="submission" date="2021-09" db="EMBL/GenBank/DDBJ databases">
        <title>Network and meta-omics reveal the key degrader and cooperation patterns in an efficient 1,4-dioxane-degrading microbial community.</title>
        <authorList>
            <person name="Dai C."/>
        </authorList>
    </citation>
    <scope>NUCLEOTIDE SEQUENCE</scope>
    <source>
        <strain evidence="3">ZM13</strain>
    </source>
</reference>
<dbReference type="PROSITE" id="PS50113">
    <property type="entry name" value="PAC"/>
    <property type="match status" value="1"/>
</dbReference>
<name>A0A9E7A9G2_9HYPH</name>
<dbReference type="InterPro" id="IPR013767">
    <property type="entry name" value="PAS_fold"/>
</dbReference>
<sequence length="142" mass="15331">MTRAAISDALLDSAADAVVVSDAEGDIVLWNPGAERIFGFTEEEALGRSLDIIIPEPFRARHWEGYRETVASGQSRYGAGDMLAVPGLTSDGRRISLEFTIALIKDPAGKVTGMAAVLRDITPRFEEMKALKKKVAELQSAP</sequence>
<dbReference type="InterPro" id="IPR052155">
    <property type="entry name" value="Biofilm_reg_signaling"/>
</dbReference>
<dbReference type="Gene3D" id="3.30.450.20">
    <property type="entry name" value="PAS domain"/>
    <property type="match status" value="1"/>
</dbReference>
<evidence type="ECO:0000259" key="2">
    <source>
        <dbReference type="PROSITE" id="PS50113"/>
    </source>
</evidence>
<dbReference type="PROSITE" id="PS50112">
    <property type="entry name" value="PAS"/>
    <property type="match status" value="1"/>
</dbReference>
<dbReference type="SUPFAM" id="SSF55785">
    <property type="entry name" value="PYP-like sensor domain (PAS domain)"/>
    <property type="match status" value="1"/>
</dbReference>
<dbReference type="PANTHER" id="PTHR44757:SF2">
    <property type="entry name" value="BIOFILM ARCHITECTURE MAINTENANCE PROTEIN MBAA"/>
    <property type="match status" value="1"/>
</dbReference>
<accession>A0A9E7A9G2</accession>
<protein>
    <submittedName>
        <fullName evidence="3">PAS domain S-box protein</fullName>
    </submittedName>
</protein>
<organism evidence="3 4">
    <name type="scientific">Ancylobacter polymorphus</name>
    <dbReference type="NCBI Taxonomy" id="223390"/>
    <lineage>
        <taxon>Bacteria</taxon>
        <taxon>Pseudomonadati</taxon>
        <taxon>Pseudomonadota</taxon>
        <taxon>Alphaproteobacteria</taxon>
        <taxon>Hyphomicrobiales</taxon>
        <taxon>Xanthobacteraceae</taxon>
        <taxon>Ancylobacter</taxon>
    </lineage>
</organism>
<dbReference type="NCBIfam" id="TIGR00229">
    <property type="entry name" value="sensory_box"/>
    <property type="match status" value="1"/>
</dbReference>
<dbReference type="Pfam" id="PF00989">
    <property type="entry name" value="PAS"/>
    <property type="match status" value="1"/>
</dbReference>
<feature type="domain" description="PAC" evidence="2">
    <location>
        <begin position="81"/>
        <end position="133"/>
    </location>
</feature>
<dbReference type="PANTHER" id="PTHR44757">
    <property type="entry name" value="DIGUANYLATE CYCLASE DGCP"/>
    <property type="match status" value="1"/>
</dbReference>
<evidence type="ECO:0000313" key="4">
    <source>
        <dbReference type="Proteomes" id="UP000831684"/>
    </source>
</evidence>
<dbReference type="InterPro" id="IPR000700">
    <property type="entry name" value="PAS-assoc_C"/>
</dbReference>
<dbReference type="SMART" id="SM00091">
    <property type="entry name" value="PAS"/>
    <property type="match status" value="1"/>
</dbReference>
<evidence type="ECO:0000259" key="1">
    <source>
        <dbReference type="PROSITE" id="PS50112"/>
    </source>
</evidence>
<proteinExistence type="predicted"/>
<feature type="domain" description="PAS" evidence="1">
    <location>
        <begin position="10"/>
        <end position="56"/>
    </location>
</feature>
<gene>
    <name evidence="3" type="ORF">K9D25_19660</name>
</gene>
<evidence type="ECO:0000313" key="3">
    <source>
        <dbReference type="EMBL" id="UOK73249.1"/>
    </source>
</evidence>
<dbReference type="KEGG" id="apol:K9D25_19660"/>
<dbReference type="InterPro" id="IPR000014">
    <property type="entry name" value="PAS"/>
</dbReference>
<dbReference type="AlphaFoldDB" id="A0A9E7A9G2"/>
<dbReference type="CDD" id="cd00130">
    <property type="entry name" value="PAS"/>
    <property type="match status" value="1"/>
</dbReference>
<dbReference type="EMBL" id="CP083239">
    <property type="protein sequence ID" value="UOK73249.1"/>
    <property type="molecule type" value="Genomic_DNA"/>
</dbReference>
<dbReference type="Proteomes" id="UP000831684">
    <property type="component" value="Chromosome"/>
</dbReference>
<dbReference type="GO" id="GO:0006355">
    <property type="term" value="P:regulation of DNA-templated transcription"/>
    <property type="evidence" value="ECO:0007669"/>
    <property type="project" value="InterPro"/>
</dbReference>
<dbReference type="InterPro" id="IPR035965">
    <property type="entry name" value="PAS-like_dom_sf"/>
</dbReference>